<dbReference type="InterPro" id="IPR040758">
    <property type="entry name" value="PrmC_N"/>
</dbReference>
<dbReference type="eggNOG" id="COG2890">
    <property type="taxonomic scope" value="Bacteria"/>
</dbReference>
<feature type="binding site" evidence="5">
    <location>
        <position position="189"/>
    </location>
    <ligand>
        <name>S-adenosyl-L-methionine</name>
        <dbReference type="ChEBI" id="CHEBI:59789"/>
    </ligand>
</feature>
<dbReference type="EC" id="2.1.1.297" evidence="5"/>
<accession>G8QVX4</accession>
<dbReference type="CDD" id="cd02440">
    <property type="entry name" value="AdoMet_MTases"/>
    <property type="match status" value="1"/>
</dbReference>
<evidence type="ECO:0000313" key="9">
    <source>
        <dbReference type="Proteomes" id="UP000005632"/>
    </source>
</evidence>
<dbReference type="HOGENOM" id="CLU_018398_3_1_12"/>
<dbReference type="EMBL" id="CP003155">
    <property type="protein sequence ID" value="AEV30498.1"/>
    <property type="molecule type" value="Genomic_DNA"/>
</dbReference>
<comment type="caution">
    <text evidence="5">Lacks conserved residue(s) required for the propagation of feature annotation.</text>
</comment>
<evidence type="ECO:0000259" key="6">
    <source>
        <dbReference type="Pfam" id="PF05175"/>
    </source>
</evidence>
<gene>
    <name evidence="5" type="primary">prmC</name>
    <name evidence="8" type="ordered locus">SpiGrapes_2741</name>
</gene>
<sequence>MEGLSLAQAKEMCRKALLEAGITDTADLDARLLLEKATSLSQIDLILHYDSPLGKEQATLLEGYLKARLDNEPIAYILQEKEFYGRTFKVDKRVLIPRPDTETLVDTAIVFAKTLKKNPKIIDVCTGSGCVGITLAAELAASVTLSDISEDALSVANENACSLLGHPLPLLKGNLLCPSDEKYDIIVSNPPYLTAIWCEEVAADVKKEPRLALEGFGNDGLDCIRTLIKQSTTHLEKGGSLMLECDYRQTAKVAELFRESGFTEIRSEKDLSLRERVIWGIL</sequence>
<dbReference type="Gene3D" id="3.40.50.150">
    <property type="entry name" value="Vaccinia Virus protein VP39"/>
    <property type="match status" value="1"/>
</dbReference>
<dbReference type="AlphaFoldDB" id="G8QVX4"/>
<dbReference type="NCBIfam" id="TIGR00536">
    <property type="entry name" value="hemK_fam"/>
    <property type="match status" value="1"/>
</dbReference>
<dbReference type="GO" id="GO:0032259">
    <property type="term" value="P:methylation"/>
    <property type="evidence" value="ECO:0007669"/>
    <property type="project" value="UniProtKB-KW"/>
</dbReference>
<comment type="similarity">
    <text evidence="5">Belongs to the protein N5-glutamine methyltransferase family. PrmC subfamily.</text>
</comment>
<dbReference type="SUPFAM" id="SSF53335">
    <property type="entry name" value="S-adenosyl-L-methionine-dependent methyltransferases"/>
    <property type="match status" value="1"/>
</dbReference>
<dbReference type="KEGG" id="sgp:SpiGrapes_2741"/>
<proteinExistence type="inferred from homology"/>
<reference evidence="8 9" key="1">
    <citation type="submission" date="2011-11" db="EMBL/GenBank/DDBJ databases">
        <title>Complete sequence of Spirochaeta sp. grapes.</title>
        <authorList>
            <consortium name="US DOE Joint Genome Institute"/>
            <person name="Lucas S."/>
            <person name="Han J."/>
            <person name="Lapidus A."/>
            <person name="Cheng J.-F."/>
            <person name="Goodwin L."/>
            <person name="Pitluck S."/>
            <person name="Peters L."/>
            <person name="Ovchinnikova G."/>
            <person name="Munk A.C."/>
            <person name="Detter J.C."/>
            <person name="Han C."/>
            <person name="Tapia R."/>
            <person name="Land M."/>
            <person name="Hauser L."/>
            <person name="Kyrpides N."/>
            <person name="Ivanova N."/>
            <person name="Pagani I."/>
            <person name="Ritalahtilisa K."/>
            <person name="Loeffler F."/>
            <person name="Woyke T."/>
        </authorList>
    </citation>
    <scope>NUCLEOTIDE SEQUENCE [LARGE SCALE GENOMIC DNA]</scope>
    <source>
        <strain evidence="9">ATCC BAA-1885 / DSM 22778 / Grapes</strain>
    </source>
</reference>
<dbReference type="STRING" id="158190.SpiGrapes_2741"/>
<dbReference type="PROSITE" id="PS00092">
    <property type="entry name" value="N6_MTASE"/>
    <property type="match status" value="1"/>
</dbReference>
<keyword evidence="1 5" id="KW-0489">Methyltransferase</keyword>
<protein>
    <recommendedName>
        <fullName evidence="5">Release factor glutamine methyltransferase</fullName>
        <shortName evidence="5">RF MTase</shortName>
        <ecNumber evidence="5">2.1.1.297</ecNumber>
    </recommendedName>
    <alternativeName>
        <fullName evidence="5">N5-glutamine methyltransferase PrmC</fullName>
    </alternativeName>
    <alternativeName>
        <fullName evidence="5">Protein-(glutamine-N5) MTase PrmC</fullName>
    </alternativeName>
    <alternativeName>
        <fullName evidence="5">Protein-glutamine N-methyltransferase PrmC</fullName>
    </alternativeName>
</protein>
<dbReference type="PANTHER" id="PTHR18895">
    <property type="entry name" value="HEMK METHYLTRANSFERASE"/>
    <property type="match status" value="1"/>
</dbReference>
<feature type="domain" description="Methyltransferase small" evidence="6">
    <location>
        <begin position="110"/>
        <end position="193"/>
    </location>
</feature>
<dbReference type="NCBIfam" id="TIGR03534">
    <property type="entry name" value="RF_mod_PrmC"/>
    <property type="match status" value="1"/>
</dbReference>
<evidence type="ECO:0000256" key="3">
    <source>
        <dbReference type="ARBA" id="ARBA00022691"/>
    </source>
</evidence>
<dbReference type="Pfam" id="PF17827">
    <property type="entry name" value="PrmC_N"/>
    <property type="match status" value="1"/>
</dbReference>
<evidence type="ECO:0000313" key="8">
    <source>
        <dbReference type="EMBL" id="AEV30498.1"/>
    </source>
</evidence>
<keyword evidence="2 5" id="KW-0808">Transferase</keyword>
<evidence type="ECO:0000259" key="7">
    <source>
        <dbReference type="Pfam" id="PF17827"/>
    </source>
</evidence>
<name>G8QVX4_SPHPG</name>
<dbReference type="InterPro" id="IPR002052">
    <property type="entry name" value="DNA_methylase_N6_adenine_CS"/>
</dbReference>
<feature type="binding site" evidence="5">
    <location>
        <begin position="189"/>
        <end position="192"/>
    </location>
    <ligand>
        <name>substrate</name>
    </ligand>
</feature>
<dbReference type="InterPro" id="IPR004556">
    <property type="entry name" value="HemK-like"/>
</dbReference>
<keyword evidence="3 5" id="KW-0949">S-adenosyl-L-methionine</keyword>
<feature type="binding site" evidence="5">
    <location>
        <position position="147"/>
    </location>
    <ligand>
        <name>S-adenosyl-L-methionine</name>
        <dbReference type="ChEBI" id="CHEBI:59789"/>
    </ligand>
</feature>
<evidence type="ECO:0000256" key="5">
    <source>
        <dbReference type="HAMAP-Rule" id="MF_02126"/>
    </source>
</evidence>
<dbReference type="Proteomes" id="UP000005632">
    <property type="component" value="Chromosome"/>
</dbReference>
<dbReference type="Pfam" id="PF05175">
    <property type="entry name" value="MTS"/>
    <property type="match status" value="1"/>
</dbReference>
<dbReference type="GO" id="GO:0102559">
    <property type="term" value="F:peptide chain release factor N(5)-glutamine methyltransferase activity"/>
    <property type="evidence" value="ECO:0007669"/>
    <property type="project" value="UniProtKB-EC"/>
</dbReference>
<dbReference type="InterPro" id="IPR029063">
    <property type="entry name" value="SAM-dependent_MTases_sf"/>
</dbReference>
<dbReference type="Gene3D" id="1.10.8.10">
    <property type="entry name" value="DNA helicase RuvA subunit, C-terminal domain"/>
    <property type="match status" value="1"/>
</dbReference>
<dbReference type="InterPro" id="IPR050320">
    <property type="entry name" value="N5-glutamine_MTase"/>
</dbReference>
<dbReference type="HAMAP" id="MF_02126">
    <property type="entry name" value="RF_methyltr_PrmC"/>
    <property type="match status" value="1"/>
</dbReference>
<keyword evidence="9" id="KW-1185">Reference proteome</keyword>
<feature type="domain" description="Release factor glutamine methyltransferase N-terminal" evidence="7">
    <location>
        <begin position="12"/>
        <end position="78"/>
    </location>
</feature>
<dbReference type="InterPro" id="IPR007848">
    <property type="entry name" value="Small_mtfrase_dom"/>
</dbReference>
<organism evidence="8 9">
    <name type="scientific">Sphaerochaeta pleomorpha (strain ATCC BAA-1885 / DSM 22778 / Grapes)</name>
    <dbReference type="NCBI Taxonomy" id="158190"/>
    <lineage>
        <taxon>Bacteria</taxon>
        <taxon>Pseudomonadati</taxon>
        <taxon>Spirochaetota</taxon>
        <taxon>Spirochaetia</taxon>
        <taxon>Spirochaetales</taxon>
        <taxon>Sphaerochaetaceae</taxon>
        <taxon>Sphaerochaeta</taxon>
    </lineage>
</organism>
<dbReference type="GO" id="GO:0003676">
    <property type="term" value="F:nucleic acid binding"/>
    <property type="evidence" value="ECO:0007669"/>
    <property type="project" value="InterPro"/>
</dbReference>
<dbReference type="PANTHER" id="PTHR18895:SF74">
    <property type="entry name" value="MTRF1L RELEASE FACTOR GLUTAMINE METHYLTRANSFERASE"/>
    <property type="match status" value="1"/>
</dbReference>
<comment type="catalytic activity">
    <reaction evidence="4 5">
        <text>L-glutaminyl-[peptide chain release factor] + S-adenosyl-L-methionine = N(5)-methyl-L-glutaminyl-[peptide chain release factor] + S-adenosyl-L-homocysteine + H(+)</text>
        <dbReference type="Rhea" id="RHEA:42896"/>
        <dbReference type="Rhea" id="RHEA-COMP:10271"/>
        <dbReference type="Rhea" id="RHEA-COMP:10272"/>
        <dbReference type="ChEBI" id="CHEBI:15378"/>
        <dbReference type="ChEBI" id="CHEBI:30011"/>
        <dbReference type="ChEBI" id="CHEBI:57856"/>
        <dbReference type="ChEBI" id="CHEBI:59789"/>
        <dbReference type="ChEBI" id="CHEBI:61891"/>
        <dbReference type="EC" id="2.1.1.297"/>
    </reaction>
</comment>
<evidence type="ECO:0000256" key="2">
    <source>
        <dbReference type="ARBA" id="ARBA00022679"/>
    </source>
</evidence>
<dbReference type="InterPro" id="IPR019874">
    <property type="entry name" value="RF_methyltr_PrmC"/>
</dbReference>
<dbReference type="RefSeq" id="WP_014271337.1">
    <property type="nucleotide sequence ID" value="NC_016633.1"/>
</dbReference>
<evidence type="ECO:0000256" key="1">
    <source>
        <dbReference type="ARBA" id="ARBA00022603"/>
    </source>
</evidence>
<evidence type="ECO:0000256" key="4">
    <source>
        <dbReference type="ARBA" id="ARBA00048391"/>
    </source>
</evidence>
<comment type="function">
    <text evidence="5">Methylates the class 1 translation termination release factors RF1/PrfA and RF2/PrfB on the glutamine residue of the universally conserved GGQ motif.</text>
</comment>